<accession>A0A225UPC9</accession>
<organism evidence="1 2">
    <name type="scientific">Phytophthora megakarya</name>
    <dbReference type="NCBI Taxonomy" id="4795"/>
    <lineage>
        <taxon>Eukaryota</taxon>
        <taxon>Sar</taxon>
        <taxon>Stramenopiles</taxon>
        <taxon>Oomycota</taxon>
        <taxon>Peronosporomycetes</taxon>
        <taxon>Peronosporales</taxon>
        <taxon>Peronosporaceae</taxon>
        <taxon>Phytophthora</taxon>
    </lineage>
</organism>
<evidence type="ECO:0000313" key="2">
    <source>
        <dbReference type="Proteomes" id="UP000198211"/>
    </source>
</evidence>
<proteinExistence type="predicted"/>
<name>A0A225UPC9_9STRA</name>
<sequence>MPLNALAVASIMQTAPSALLLDQLLMMANHTSRPNVCLYHSLSRWQPDFKSSPKRIDVAEMQAYVNRVLLRWMDEWYSSAAQNANSKGNPNTPWILDRGGWNMTYINKAFN</sequence>
<comment type="caution">
    <text evidence="1">The sequence shown here is derived from an EMBL/GenBank/DDBJ whole genome shotgun (WGS) entry which is preliminary data.</text>
</comment>
<keyword evidence="2" id="KW-1185">Reference proteome</keyword>
<protein>
    <submittedName>
        <fullName evidence="1">Uncharacterized protein</fullName>
    </submittedName>
</protein>
<dbReference type="AlphaFoldDB" id="A0A225UPC9"/>
<dbReference type="EMBL" id="NBNE01013724">
    <property type="protein sequence ID" value="OWY94863.1"/>
    <property type="molecule type" value="Genomic_DNA"/>
</dbReference>
<reference evidence="2" key="1">
    <citation type="submission" date="2017-03" db="EMBL/GenBank/DDBJ databases">
        <title>Phytopthora megakarya and P. palmivora, two closely related causual agents of cacao black pod achieved similar genome size and gene model numbers by different mechanisms.</title>
        <authorList>
            <person name="Ali S."/>
            <person name="Shao J."/>
            <person name="Larry D.J."/>
            <person name="Kronmiller B."/>
            <person name="Shen D."/>
            <person name="Strem M.D."/>
            <person name="Melnick R.L."/>
            <person name="Guiltinan M.J."/>
            <person name="Tyler B.M."/>
            <person name="Meinhardt L.W."/>
            <person name="Bailey B.A."/>
        </authorList>
    </citation>
    <scope>NUCLEOTIDE SEQUENCE [LARGE SCALE GENOMIC DNA]</scope>
    <source>
        <strain evidence="2">zdho120</strain>
    </source>
</reference>
<dbReference type="Proteomes" id="UP000198211">
    <property type="component" value="Unassembled WGS sequence"/>
</dbReference>
<gene>
    <name evidence="1" type="ORF">PHMEG_00035288</name>
</gene>
<evidence type="ECO:0000313" key="1">
    <source>
        <dbReference type="EMBL" id="OWY94863.1"/>
    </source>
</evidence>